<evidence type="ECO:0000313" key="3">
    <source>
        <dbReference type="Proteomes" id="UP000694228"/>
    </source>
</evidence>
<evidence type="ECO:0000256" key="1">
    <source>
        <dbReference type="SAM" id="Phobius"/>
    </source>
</evidence>
<gene>
    <name evidence="2" type="ORF">KSK55_05610</name>
</gene>
<reference evidence="2 3" key="1">
    <citation type="submission" date="2021-06" db="EMBL/GenBank/DDBJ databases">
        <title>Complete genome sequence of the secondary alcohol utilizing methanogen Methanospirillum hungatei strain GP1.</title>
        <authorList>
            <person name="Day L.A."/>
            <person name="Costa K.C."/>
        </authorList>
    </citation>
    <scope>NUCLEOTIDE SEQUENCE [LARGE SCALE GENOMIC DNA]</scope>
    <source>
        <strain evidence="2 3">GP1</strain>
    </source>
</reference>
<organism evidence="2 3">
    <name type="scientific">Methanospirillum hungatei</name>
    <dbReference type="NCBI Taxonomy" id="2203"/>
    <lineage>
        <taxon>Archaea</taxon>
        <taxon>Methanobacteriati</taxon>
        <taxon>Methanobacteriota</taxon>
        <taxon>Stenosarchaea group</taxon>
        <taxon>Methanomicrobia</taxon>
        <taxon>Methanomicrobiales</taxon>
        <taxon>Methanospirillaceae</taxon>
        <taxon>Methanospirillum</taxon>
    </lineage>
</organism>
<feature type="transmembrane region" description="Helical" evidence="1">
    <location>
        <begin position="12"/>
        <end position="34"/>
    </location>
</feature>
<keyword evidence="1" id="KW-0472">Membrane</keyword>
<accession>A0A8F5VML8</accession>
<dbReference type="OrthoDB" id="106947at2157"/>
<keyword evidence="1" id="KW-0812">Transmembrane</keyword>
<evidence type="ECO:0000313" key="2">
    <source>
        <dbReference type="EMBL" id="QXO95867.1"/>
    </source>
</evidence>
<name>A0A8F5VML8_METHU</name>
<protein>
    <submittedName>
        <fullName evidence="2">Uncharacterized protein</fullName>
    </submittedName>
</protein>
<sequence length="159" mass="18357">MRTRKKYLIESRIGGVILFQAHISLLSALPLALFRDNMIRWIWRTRSCDVCDGKYVHYIERMTKERQKTRRKAFRMCRTCYARAQQREAAQCIALPGMIKTGNMRRWSVALGRCHLCDTGPIVWFDPVEHFGLCETCYARECSGVGGASERSERATSMG</sequence>
<dbReference type="EMBL" id="CP077107">
    <property type="protein sequence ID" value="QXO95867.1"/>
    <property type="molecule type" value="Genomic_DNA"/>
</dbReference>
<proteinExistence type="predicted"/>
<dbReference type="Proteomes" id="UP000694228">
    <property type="component" value="Chromosome"/>
</dbReference>
<keyword evidence="1" id="KW-1133">Transmembrane helix</keyword>
<dbReference type="AlphaFoldDB" id="A0A8F5VML8"/>